<evidence type="ECO:0000256" key="1">
    <source>
        <dbReference type="ARBA" id="ARBA00023002"/>
    </source>
</evidence>
<feature type="domain" description="FAD dependent oxidoreductase" evidence="2">
    <location>
        <begin position="7"/>
        <end position="362"/>
    </location>
</feature>
<dbReference type="PANTHER" id="PTHR13847:SF287">
    <property type="entry name" value="FAD-DEPENDENT OXIDOREDUCTASE DOMAIN-CONTAINING PROTEIN 1"/>
    <property type="match status" value="1"/>
</dbReference>
<dbReference type="InterPro" id="IPR006076">
    <property type="entry name" value="FAD-dep_OxRdtase"/>
</dbReference>
<gene>
    <name evidence="3" type="ORF">KAJ83_04735</name>
</gene>
<accession>A0A8J7S095</accession>
<organism evidence="3 4">
    <name type="scientific">Marivibrio halodurans</name>
    <dbReference type="NCBI Taxonomy" id="2039722"/>
    <lineage>
        <taxon>Bacteria</taxon>
        <taxon>Pseudomonadati</taxon>
        <taxon>Pseudomonadota</taxon>
        <taxon>Alphaproteobacteria</taxon>
        <taxon>Rhodospirillales</taxon>
        <taxon>Rhodospirillaceae</taxon>
        <taxon>Marivibrio</taxon>
    </lineage>
</organism>
<dbReference type="Proteomes" id="UP000672602">
    <property type="component" value="Unassembled WGS sequence"/>
</dbReference>
<dbReference type="AlphaFoldDB" id="A0A8J7S095"/>
<evidence type="ECO:0000259" key="2">
    <source>
        <dbReference type="Pfam" id="PF01266"/>
    </source>
</evidence>
<keyword evidence="1" id="KW-0560">Oxidoreductase</keyword>
<keyword evidence="4" id="KW-1185">Reference proteome</keyword>
<dbReference type="GO" id="GO:0005737">
    <property type="term" value="C:cytoplasm"/>
    <property type="evidence" value="ECO:0007669"/>
    <property type="project" value="TreeGrafter"/>
</dbReference>
<dbReference type="Gene3D" id="3.50.50.60">
    <property type="entry name" value="FAD/NAD(P)-binding domain"/>
    <property type="match status" value="1"/>
</dbReference>
<dbReference type="GO" id="GO:0032981">
    <property type="term" value="P:mitochondrial respiratory chain complex I assembly"/>
    <property type="evidence" value="ECO:0007669"/>
    <property type="project" value="TreeGrafter"/>
</dbReference>
<protein>
    <submittedName>
        <fullName evidence="3">FAD-binding oxidoreductase</fullName>
    </submittedName>
</protein>
<dbReference type="PANTHER" id="PTHR13847">
    <property type="entry name" value="SARCOSINE DEHYDROGENASE-RELATED"/>
    <property type="match status" value="1"/>
</dbReference>
<dbReference type="Gene3D" id="3.30.9.10">
    <property type="entry name" value="D-Amino Acid Oxidase, subunit A, domain 2"/>
    <property type="match status" value="1"/>
</dbReference>
<dbReference type="Pfam" id="PF01266">
    <property type="entry name" value="DAO"/>
    <property type="match status" value="1"/>
</dbReference>
<dbReference type="InterPro" id="IPR036188">
    <property type="entry name" value="FAD/NAD-bd_sf"/>
</dbReference>
<reference evidence="3" key="1">
    <citation type="submission" date="2021-04" db="EMBL/GenBank/DDBJ databases">
        <authorList>
            <person name="Zhang D.-C."/>
        </authorList>
    </citation>
    <scope>NUCLEOTIDE SEQUENCE</scope>
    <source>
        <strain evidence="3">CGMCC 1.15697</strain>
    </source>
</reference>
<evidence type="ECO:0000313" key="3">
    <source>
        <dbReference type="EMBL" id="MBP5856303.1"/>
    </source>
</evidence>
<dbReference type="RefSeq" id="WP_210680891.1">
    <property type="nucleotide sequence ID" value="NZ_JAGMWN010000002.1"/>
</dbReference>
<name>A0A8J7S095_9PROT</name>
<dbReference type="EMBL" id="JAGMWN010000002">
    <property type="protein sequence ID" value="MBP5856303.1"/>
    <property type="molecule type" value="Genomic_DNA"/>
</dbReference>
<comment type="caution">
    <text evidence="3">The sequence shown here is derived from an EMBL/GenBank/DDBJ whole genome shotgun (WGS) entry which is preliminary data.</text>
</comment>
<evidence type="ECO:0000313" key="4">
    <source>
        <dbReference type="Proteomes" id="UP000672602"/>
    </source>
</evidence>
<dbReference type="SUPFAM" id="SSF51905">
    <property type="entry name" value="FAD/NAD(P)-binding domain"/>
    <property type="match status" value="1"/>
</dbReference>
<sequence>MGTGGYDAVVIGGGVMGAAVAYFLKGPAAFDGTVAVVERDPTYALGSTGRSVGGVRQQFSLAENIRLSLFGADFVKHADEHLAVDEAGAGIVFREQGYLFLASEEGLPALRENHALQTAEGAAIAAFDRDGLAARFPWLSVEEVAGGCFGERNEGWLDPHALLQAFRRKARALGAEFLKDEVTGLERAGGRIAAVHCAEAGRLPCAHVVNAAGPAAGRIAAMADIHLPVWPRKRQVFAFDCREDLAHLPLTVDPSGVYFRPEGAHFIGGKSPDPADDPECWDVEVDYTLFDEVLWPAWARRVPAFEAIKMMNAWAGHYEVNLLDHNAVIGPHPEVGNFHFVNGFSGHGLQQAPGAGRAIAELITTGGYQTIDLTRFGYARVAENRPLPERGIV</sequence>
<dbReference type="GO" id="GO:0016491">
    <property type="term" value="F:oxidoreductase activity"/>
    <property type="evidence" value="ECO:0007669"/>
    <property type="project" value="UniProtKB-KW"/>
</dbReference>
<proteinExistence type="predicted"/>